<feature type="transmembrane region" description="Helical" evidence="2">
    <location>
        <begin position="107"/>
        <end position="126"/>
    </location>
</feature>
<evidence type="ECO:0008006" key="5">
    <source>
        <dbReference type="Google" id="ProtNLM"/>
    </source>
</evidence>
<feature type="transmembrane region" description="Helical" evidence="2">
    <location>
        <begin position="41"/>
        <end position="61"/>
    </location>
</feature>
<keyword evidence="2" id="KW-0812">Transmembrane</keyword>
<dbReference type="InterPro" id="IPR009781">
    <property type="entry name" value="DUF1345"/>
</dbReference>
<protein>
    <recommendedName>
        <fullName evidence="5">DUF1345 domain-containing protein</fullName>
    </recommendedName>
</protein>
<accession>A0A255DXI6</accession>
<feature type="transmembrane region" description="Helical" evidence="2">
    <location>
        <begin position="212"/>
        <end position="235"/>
    </location>
</feature>
<gene>
    <name evidence="3" type="ORF">CGZ92_13350</name>
</gene>
<dbReference type="EMBL" id="NMVI01000029">
    <property type="protein sequence ID" value="OYN84039.1"/>
    <property type="molecule type" value="Genomic_DNA"/>
</dbReference>
<keyword evidence="2" id="KW-0472">Membrane</keyword>
<feature type="region of interest" description="Disordered" evidence="1">
    <location>
        <begin position="1"/>
        <end position="35"/>
    </location>
</feature>
<feature type="transmembrane region" description="Helical" evidence="2">
    <location>
        <begin position="67"/>
        <end position="86"/>
    </location>
</feature>
<dbReference type="AlphaFoldDB" id="A0A255DXI6"/>
<evidence type="ECO:0000313" key="3">
    <source>
        <dbReference type="EMBL" id="OYN84039.1"/>
    </source>
</evidence>
<name>A0A255DXI6_9ACTN</name>
<organism evidence="3 4">
    <name type="scientific">Parenemella sanctibonifatiensis</name>
    <dbReference type="NCBI Taxonomy" id="2016505"/>
    <lineage>
        <taxon>Bacteria</taxon>
        <taxon>Bacillati</taxon>
        <taxon>Actinomycetota</taxon>
        <taxon>Actinomycetes</taxon>
        <taxon>Propionibacteriales</taxon>
        <taxon>Propionibacteriaceae</taxon>
        <taxon>Parenemella</taxon>
    </lineage>
</organism>
<dbReference type="Pfam" id="PF07077">
    <property type="entry name" value="DUF1345"/>
    <property type="match status" value="1"/>
</dbReference>
<comment type="caution">
    <text evidence="3">The sequence shown here is derived from an EMBL/GenBank/DDBJ whole genome shotgun (WGS) entry which is preliminary data.</text>
</comment>
<proteinExistence type="predicted"/>
<evidence type="ECO:0000256" key="1">
    <source>
        <dbReference type="SAM" id="MobiDB-lite"/>
    </source>
</evidence>
<keyword evidence="2" id="KW-1133">Transmembrane helix</keyword>
<evidence type="ECO:0000256" key="2">
    <source>
        <dbReference type="SAM" id="Phobius"/>
    </source>
</evidence>
<evidence type="ECO:0000313" key="4">
    <source>
        <dbReference type="Proteomes" id="UP000216533"/>
    </source>
</evidence>
<feature type="compositionally biased region" description="Basic and acidic residues" evidence="1">
    <location>
        <begin position="16"/>
        <end position="33"/>
    </location>
</feature>
<reference evidence="3 4" key="1">
    <citation type="submission" date="2017-07" db="EMBL/GenBank/DDBJ databases">
        <title>Draft whole genome sequences of clinical Proprionibacteriaceae strains.</title>
        <authorList>
            <person name="Bernier A.-M."/>
            <person name="Bernard K."/>
            <person name="Domingo M.-C."/>
        </authorList>
    </citation>
    <scope>NUCLEOTIDE SEQUENCE [LARGE SCALE GENOMIC DNA]</scope>
    <source>
        <strain evidence="3 4">NML 160184</strain>
    </source>
</reference>
<dbReference type="Proteomes" id="UP000216533">
    <property type="component" value="Unassembled WGS sequence"/>
</dbReference>
<feature type="transmembrane region" description="Helical" evidence="2">
    <location>
        <begin position="132"/>
        <end position="153"/>
    </location>
</feature>
<sequence length="241" mass="26161">MGRIGPFPPTARDRRRTSADRPRHPTRKQEPMARTRSRGGFWVGAVAEISIIVASLVYVVSSELWALIAWEALATGYLAIGFTLAWSGKRPSRVSRGDVRAVARWSWVLPLISSFAGVNSAVLALIARGDGIHNDALLGVAASIGVVLSWTLLHTGFAQMYEATDIASDQDAITFPGNDRPVFLNYLYFSFTIGTSFATSDATLKTLPARRLVLIHGVVSFFYNALVVAVAFQVLQHAVAS</sequence>